<name>A0A2P5ASQ7_PARAD</name>
<dbReference type="EMBL" id="JXTB01000462">
    <property type="protein sequence ID" value="PON39576.1"/>
    <property type="molecule type" value="Genomic_DNA"/>
</dbReference>
<protein>
    <submittedName>
        <fullName evidence="1">Uncharacterized protein</fullName>
    </submittedName>
</protein>
<sequence length="267" mass="30154">EEIFEQLPWEFFCTLKDGRNRHFQTVLAEASKKIDNPLVIVKLGEYWPASPSSNAVVVDMTVNHSKDEILRTLFPKVDSFSEGYKGVSVIEVVDSCRGILSTIDSDTAKSSEMLTCANSELVIDQDRNTEEANVSNNLPMDFCGFWEVVEAINSLDIVSKQERFILDAQTIKVNMERYIRLMTGDIQKLHTSSIDEMNQISNVVDELKQLCAALDATELEPRSKLSLMKELSKRVQSRRPVLNQLFGEQIADIDDIAVESGCIRWSV</sequence>
<dbReference type="Proteomes" id="UP000237105">
    <property type="component" value="Unassembled WGS sequence"/>
</dbReference>
<evidence type="ECO:0000313" key="2">
    <source>
        <dbReference type="Proteomes" id="UP000237105"/>
    </source>
</evidence>
<keyword evidence="2" id="KW-1185">Reference proteome</keyword>
<accession>A0A2P5ASQ7</accession>
<dbReference type="OrthoDB" id="3156807at2759"/>
<dbReference type="AlphaFoldDB" id="A0A2P5ASQ7"/>
<dbReference type="PANTHER" id="PTHR21529">
    <property type="entry name" value="MAMMARY TURMOR VIRUS RECEPTOR HOMOLOG 1, 2 MTVR1, 2"/>
    <property type="match status" value="1"/>
</dbReference>
<reference evidence="2" key="1">
    <citation type="submission" date="2016-06" db="EMBL/GenBank/DDBJ databases">
        <title>Parallel loss of symbiosis genes in relatives of nitrogen-fixing non-legume Parasponia.</title>
        <authorList>
            <person name="Van Velzen R."/>
            <person name="Holmer R."/>
            <person name="Bu F."/>
            <person name="Rutten L."/>
            <person name="Van Zeijl A."/>
            <person name="Liu W."/>
            <person name="Santuari L."/>
            <person name="Cao Q."/>
            <person name="Sharma T."/>
            <person name="Shen D."/>
            <person name="Roswanjaya Y."/>
            <person name="Wardhani T."/>
            <person name="Kalhor M.S."/>
            <person name="Jansen J."/>
            <person name="Van den Hoogen J."/>
            <person name="Gungor B."/>
            <person name="Hartog M."/>
            <person name="Hontelez J."/>
            <person name="Verver J."/>
            <person name="Yang W.-C."/>
            <person name="Schijlen E."/>
            <person name="Repin R."/>
            <person name="Schilthuizen M."/>
            <person name="Schranz E."/>
            <person name="Heidstra R."/>
            <person name="Miyata K."/>
            <person name="Fedorova E."/>
            <person name="Kohlen W."/>
            <person name="Bisseling T."/>
            <person name="Smit S."/>
            <person name="Geurts R."/>
        </authorList>
    </citation>
    <scope>NUCLEOTIDE SEQUENCE [LARGE SCALE GENOMIC DNA]</scope>
    <source>
        <strain evidence="2">cv. WU1-14</strain>
    </source>
</reference>
<comment type="caution">
    <text evidence="1">The sequence shown here is derived from an EMBL/GenBank/DDBJ whole genome shotgun (WGS) entry which is preliminary data.</text>
</comment>
<feature type="non-terminal residue" evidence="1">
    <location>
        <position position="1"/>
    </location>
</feature>
<dbReference type="STRING" id="3476.A0A2P5ASQ7"/>
<dbReference type="PANTHER" id="PTHR21529:SF4">
    <property type="entry name" value="TPR AND ANKYRIN REPEAT-CONTAINING PROTEIN 1"/>
    <property type="match status" value="1"/>
</dbReference>
<evidence type="ECO:0000313" key="1">
    <source>
        <dbReference type="EMBL" id="PON39576.1"/>
    </source>
</evidence>
<proteinExistence type="predicted"/>
<dbReference type="InterPro" id="IPR039904">
    <property type="entry name" value="TRANK1"/>
</dbReference>
<gene>
    <name evidence="1" type="ORF">PanWU01x14_304110</name>
</gene>
<organism evidence="1 2">
    <name type="scientific">Parasponia andersonii</name>
    <name type="common">Sponia andersonii</name>
    <dbReference type="NCBI Taxonomy" id="3476"/>
    <lineage>
        <taxon>Eukaryota</taxon>
        <taxon>Viridiplantae</taxon>
        <taxon>Streptophyta</taxon>
        <taxon>Embryophyta</taxon>
        <taxon>Tracheophyta</taxon>
        <taxon>Spermatophyta</taxon>
        <taxon>Magnoliopsida</taxon>
        <taxon>eudicotyledons</taxon>
        <taxon>Gunneridae</taxon>
        <taxon>Pentapetalae</taxon>
        <taxon>rosids</taxon>
        <taxon>fabids</taxon>
        <taxon>Rosales</taxon>
        <taxon>Cannabaceae</taxon>
        <taxon>Parasponia</taxon>
    </lineage>
</organism>